<sequence>MKKTPKKGSNPENDSTKNKCKRQNEVGTHSLHVTQQISDTHNKKKRTEIHILSSSSIPTDTTNGKDNKQDNDSTGSTPDVKRRNLSRRLPLPDRKTRKSYLLESMRAAASGPPKSKLKGTTKDGEFMEVSKDHPSSKHNKDDEQDNDSTGSSPIGKRRNFSRRLPVTERKTRKSDNYLETLRASASVPAKSKLKGTAEDREFREIRKNLFCRPDEEDDSDLYLNYHPATTIGYEGYDARFNIPPIINLVVARQNWFMKTIGRPNSVWYMPTEFAQYVLEAHKDADDVRQIYQAKYMTPAEHVSRTELNTVL</sequence>
<organism evidence="2 3">
    <name type="scientific">Trifolium subterraneum</name>
    <name type="common">Subterranean clover</name>
    <dbReference type="NCBI Taxonomy" id="3900"/>
    <lineage>
        <taxon>Eukaryota</taxon>
        <taxon>Viridiplantae</taxon>
        <taxon>Streptophyta</taxon>
        <taxon>Embryophyta</taxon>
        <taxon>Tracheophyta</taxon>
        <taxon>Spermatophyta</taxon>
        <taxon>Magnoliopsida</taxon>
        <taxon>eudicotyledons</taxon>
        <taxon>Gunneridae</taxon>
        <taxon>Pentapetalae</taxon>
        <taxon>rosids</taxon>
        <taxon>fabids</taxon>
        <taxon>Fabales</taxon>
        <taxon>Fabaceae</taxon>
        <taxon>Papilionoideae</taxon>
        <taxon>50 kb inversion clade</taxon>
        <taxon>NPAAA clade</taxon>
        <taxon>Hologalegina</taxon>
        <taxon>IRL clade</taxon>
        <taxon>Trifolieae</taxon>
        <taxon>Trifolium</taxon>
    </lineage>
</organism>
<proteinExistence type="predicted"/>
<reference evidence="3" key="1">
    <citation type="journal article" date="2017" name="Front. Plant Sci.">
        <title>Climate Clever Clovers: New Paradigm to Reduce the Environmental Footprint of Ruminants by Breeding Low Methanogenic Forages Utilizing Haplotype Variation.</title>
        <authorList>
            <person name="Kaur P."/>
            <person name="Appels R."/>
            <person name="Bayer P.E."/>
            <person name="Keeble-Gagnere G."/>
            <person name="Wang J."/>
            <person name="Hirakawa H."/>
            <person name="Shirasawa K."/>
            <person name="Vercoe P."/>
            <person name="Stefanova K."/>
            <person name="Durmic Z."/>
            <person name="Nichols P."/>
            <person name="Revell C."/>
            <person name="Isobe S.N."/>
            <person name="Edwards D."/>
            <person name="Erskine W."/>
        </authorList>
    </citation>
    <scope>NUCLEOTIDE SEQUENCE [LARGE SCALE GENOMIC DNA]</scope>
    <source>
        <strain evidence="3">cv. Daliak</strain>
    </source>
</reference>
<feature type="compositionally biased region" description="Basic and acidic residues" evidence="1">
    <location>
        <begin position="120"/>
        <end position="141"/>
    </location>
</feature>
<feature type="compositionally biased region" description="Polar residues" evidence="1">
    <location>
        <begin position="25"/>
        <end position="39"/>
    </location>
</feature>
<dbReference type="AlphaFoldDB" id="A0A2Z6MPH9"/>
<evidence type="ECO:0000313" key="2">
    <source>
        <dbReference type="EMBL" id="GAU31623.1"/>
    </source>
</evidence>
<feature type="compositionally biased region" description="Polar residues" evidence="1">
    <location>
        <begin position="52"/>
        <end position="62"/>
    </location>
</feature>
<keyword evidence="3" id="KW-1185">Reference proteome</keyword>
<dbReference type="EMBL" id="DF973462">
    <property type="protein sequence ID" value="GAU31623.1"/>
    <property type="molecule type" value="Genomic_DNA"/>
</dbReference>
<protein>
    <submittedName>
        <fullName evidence="2">Uncharacterized protein</fullName>
    </submittedName>
</protein>
<dbReference type="OrthoDB" id="1751899at2759"/>
<evidence type="ECO:0000313" key="3">
    <source>
        <dbReference type="Proteomes" id="UP000242715"/>
    </source>
</evidence>
<dbReference type="Proteomes" id="UP000242715">
    <property type="component" value="Unassembled WGS sequence"/>
</dbReference>
<evidence type="ECO:0000256" key="1">
    <source>
        <dbReference type="SAM" id="MobiDB-lite"/>
    </source>
</evidence>
<gene>
    <name evidence="2" type="ORF">TSUD_63720</name>
</gene>
<feature type="compositionally biased region" description="Basic and acidic residues" evidence="1">
    <location>
        <begin position="165"/>
        <end position="176"/>
    </location>
</feature>
<name>A0A2Z6MPH9_TRISU</name>
<accession>A0A2Z6MPH9</accession>
<feature type="region of interest" description="Disordered" evidence="1">
    <location>
        <begin position="1"/>
        <end position="179"/>
    </location>
</feature>